<evidence type="ECO:0000256" key="1">
    <source>
        <dbReference type="SAM" id="MobiDB-lite"/>
    </source>
</evidence>
<protein>
    <submittedName>
        <fullName evidence="2">Uncharacterized protein</fullName>
    </submittedName>
</protein>
<dbReference type="IntAct" id="A0A1D6I9K8">
    <property type="interactions" value="1"/>
</dbReference>
<dbReference type="AlphaFoldDB" id="A0A1D6I9K8"/>
<dbReference type="InParanoid" id="A0A1D6I9K8"/>
<accession>A0A1D6I9K8</accession>
<name>A0A1D6I9K8_MAIZE</name>
<reference evidence="2" key="1">
    <citation type="submission" date="2015-12" db="EMBL/GenBank/DDBJ databases">
        <title>Update maize B73 reference genome by single molecule sequencing technologies.</title>
        <authorList>
            <consortium name="Maize Genome Sequencing Project"/>
            <person name="Ware D."/>
        </authorList>
    </citation>
    <scope>NUCLEOTIDE SEQUENCE [LARGE SCALE GENOMIC DNA]</scope>
    <source>
        <tissue evidence="2">Seedling</tissue>
    </source>
</reference>
<dbReference type="EMBL" id="CM007650">
    <property type="protein sequence ID" value="ONM56695.1"/>
    <property type="molecule type" value="Genomic_DNA"/>
</dbReference>
<proteinExistence type="predicted"/>
<sequence length="180" mass="19638">MEQRLPSPNSASPSRREGQAPRNSSSLSMAELPVPSALAGHLPQHTSSSPSIRFSAGSSSFYGWRPEIFSSASLFIFLPAGFPPLLLLAPSSFSLVRQQGSPARTAAMASKSLRSNAGPKTAALSLPWLRRCFVLRSEQHAVDARRVFAVFAQPHPRRLSPPMRQRRSLFDSTSALFSYD</sequence>
<evidence type="ECO:0000313" key="2">
    <source>
        <dbReference type="EMBL" id="ONM56695.1"/>
    </source>
</evidence>
<feature type="compositionally biased region" description="Polar residues" evidence="1">
    <location>
        <begin position="1"/>
        <end position="13"/>
    </location>
</feature>
<feature type="region of interest" description="Disordered" evidence="1">
    <location>
        <begin position="1"/>
        <end position="29"/>
    </location>
</feature>
<organism evidence="2">
    <name type="scientific">Zea mays</name>
    <name type="common">Maize</name>
    <dbReference type="NCBI Taxonomy" id="4577"/>
    <lineage>
        <taxon>Eukaryota</taxon>
        <taxon>Viridiplantae</taxon>
        <taxon>Streptophyta</taxon>
        <taxon>Embryophyta</taxon>
        <taxon>Tracheophyta</taxon>
        <taxon>Spermatophyta</taxon>
        <taxon>Magnoliopsida</taxon>
        <taxon>Liliopsida</taxon>
        <taxon>Poales</taxon>
        <taxon>Poaceae</taxon>
        <taxon>PACMAD clade</taxon>
        <taxon>Panicoideae</taxon>
        <taxon>Andropogonodae</taxon>
        <taxon>Andropogoneae</taxon>
        <taxon>Tripsacinae</taxon>
        <taxon>Zea</taxon>
    </lineage>
</organism>
<gene>
    <name evidence="2" type="ORF">ZEAMMB73_Zm00001d021272</name>
</gene>